<evidence type="ECO:0000256" key="5">
    <source>
        <dbReference type="SAM" id="Phobius"/>
    </source>
</evidence>
<evidence type="ECO:0000313" key="7">
    <source>
        <dbReference type="EMBL" id="PZX52699.1"/>
    </source>
</evidence>
<feature type="transmembrane region" description="Helical" evidence="5">
    <location>
        <begin position="326"/>
        <end position="345"/>
    </location>
</feature>
<keyword evidence="3 5" id="KW-1133">Transmembrane helix</keyword>
<evidence type="ECO:0000256" key="4">
    <source>
        <dbReference type="ARBA" id="ARBA00023136"/>
    </source>
</evidence>
<dbReference type="PANTHER" id="PTHR37422:SF13">
    <property type="entry name" value="LIPOPOLYSACCHARIDE BIOSYNTHESIS PROTEIN PA4999-RELATED"/>
    <property type="match status" value="1"/>
</dbReference>
<keyword evidence="4 5" id="KW-0472">Membrane</keyword>
<dbReference type="AlphaFoldDB" id="A0A2W7REQ8"/>
<accession>A0A2W7REQ8</accession>
<keyword evidence="2 5" id="KW-0812">Transmembrane</keyword>
<name>A0A2W7REQ8_9BACT</name>
<dbReference type="InterPro" id="IPR007016">
    <property type="entry name" value="O-antigen_ligase-rel_domated"/>
</dbReference>
<evidence type="ECO:0000256" key="1">
    <source>
        <dbReference type="ARBA" id="ARBA00004141"/>
    </source>
</evidence>
<feature type="transmembrane region" description="Helical" evidence="5">
    <location>
        <begin position="180"/>
        <end position="197"/>
    </location>
</feature>
<evidence type="ECO:0000256" key="3">
    <source>
        <dbReference type="ARBA" id="ARBA00022989"/>
    </source>
</evidence>
<dbReference type="OrthoDB" id="817058at2"/>
<comment type="subcellular location">
    <subcellularLocation>
        <location evidence="1">Membrane</location>
        <topology evidence="1">Multi-pass membrane protein</topology>
    </subcellularLocation>
</comment>
<protein>
    <submittedName>
        <fullName evidence="7">O-antigen ligase-like membrane protein</fullName>
    </submittedName>
</protein>
<sequence>MSTPEITLGTQASVVDGSLWKSISLAESLFLISVISMFLPVKIYPIIFLISSIVFYRETPQLRFTKWTWALLIFSIYAVVSFFIHTFHLDIARLNILKLVVNFTFLFFAINWLSTRNNDALIEMLDWVLLGVLILSLAQLLIYHQAYDFKLIAGSDTSGQASSLYNHSLYFWGLSDKNMFGARIALFGFAYICVPIVRKEQISFGRILFVFLIAFLSLSRTPIIALFLGVFFILWCAADKKWKYILIALLLISLPIILQKVIRVDSLTSSNDGMGIRLVYWEAFFKNFLTISPFGNGFLTSPEFLQENADFYRGEHHIHNTFLNTYLELGIIGILSFSAFIAWFLKECWQKIDNPTLWVALALPLKGIMMILYTGYDNDIIMYFCLIFLIGTYQSIKFKDLKFSV</sequence>
<feature type="transmembrane region" description="Helical" evidence="5">
    <location>
        <begin position="94"/>
        <end position="113"/>
    </location>
</feature>
<organism evidence="7 8">
    <name type="scientific">Algoriphagus chordae</name>
    <dbReference type="NCBI Taxonomy" id="237019"/>
    <lineage>
        <taxon>Bacteria</taxon>
        <taxon>Pseudomonadati</taxon>
        <taxon>Bacteroidota</taxon>
        <taxon>Cytophagia</taxon>
        <taxon>Cytophagales</taxon>
        <taxon>Cyclobacteriaceae</taxon>
        <taxon>Algoriphagus</taxon>
    </lineage>
</organism>
<dbReference type="PANTHER" id="PTHR37422">
    <property type="entry name" value="TEICHURONIC ACID BIOSYNTHESIS PROTEIN TUAE"/>
    <property type="match status" value="1"/>
</dbReference>
<feature type="transmembrane region" description="Helical" evidence="5">
    <location>
        <begin position="278"/>
        <end position="299"/>
    </location>
</feature>
<feature type="transmembrane region" description="Helical" evidence="5">
    <location>
        <begin position="67"/>
        <end position="88"/>
    </location>
</feature>
<keyword evidence="8" id="KW-1185">Reference proteome</keyword>
<dbReference type="Proteomes" id="UP000248882">
    <property type="component" value="Unassembled WGS sequence"/>
</dbReference>
<dbReference type="GO" id="GO:0016874">
    <property type="term" value="F:ligase activity"/>
    <property type="evidence" value="ECO:0007669"/>
    <property type="project" value="UniProtKB-KW"/>
</dbReference>
<evidence type="ECO:0000313" key="8">
    <source>
        <dbReference type="Proteomes" id="UP000248882"/>
    </source>
</evidence>
<keyword evidence="7" id="KW-0436">Ligase</keyword>
<feature type="transmembrane region" description="Helical" evidence="5">
    <location>
        <begin position="380"/>
        <end position="396"/>
    </location>
</feature>
<feature type="transmembrane region" description="Helical" evidence="5">
    <location>
        <begin position="357"/>
        <end position="374"/>
    </location>
</feature>
<feature type="transmembrane region" description="Helical" evidence="5">
    <location>
        <begin position="209"/>
        <end position="235"/>
    </location>
</feature>
<dbReference type="InterPro" id="IPR051533">
    <property type="entry name" value="WaaL-like"/>
</dbReference>
<dbReference type="GO" id="GO:0016020">
    <property type="term" value="C:membrane"/>
    <property type="evidence" value="ECO:0007669"/>
    <property type="project" value="UniProtKB-SubCell"/>
</dbReference>
<feature type="transmembrane region" description="Helical" evidence="5">
    <location>
        <begin position="241"/>
        <end position="258"/>
    </location>
</feature>
<dbReference type="RefSeq" id="WP_111318857.1">
    <property type="nucleotide sequence ID" value="NZ_QKZT01000007.1"/>
</dbReference>
<reference evidence="7 8" key="1">
    <citation type="submission" date="2018-06" db="EMBL/GenBank/DDBJ databases">
        <title>Genomic Encyclopedia of Archaeal and Bacterial Type Strains, Phase II (KMG-II): from individual species to whole genera.</title>
        <authorList>
            <person name="Goeker M."/>
        </authorList>
    </citation>
    <scope>NUCLEOTIDE SEQUENCE [LARGE SCALE GENOMIC DNA]</scope>
    <source>
        <strain evidence="7 8">DSM 19830</strain>
    </source>
</reference>
<feature type="transmembrane region" description="Helical" evidence="5">
    <location>
        <begin position="29"/>
        <end position="55"/>
    </location>
</feature>
<dbReference type="Pfam" id="PF04932">
    <property type="entry name" value="Wzy_C"/>
    <property type="match status" value="1"/>
</dbReference>
<feature type="transmembrane region" description="Helical" evidence="5">
    <location>
        <begin position="125"/>
        <end position="143"/>
    </location>
</feature>
<gene>
    <name evidence="7" type="ORF">LV85_02001</name>
</gene>
<proteinExistence type="predicted"/>
<dbReference type="EMBL" id="QKZT01000007">
    <property type="protein sequence ID" value="PZX52699.1"/>
    <property type="molecule type" value="Genomic_DNA"/>
</dbReference>
<feature type="domain" description="O-antigen ligase-related" evidence="6">
    <location>
        <begin position="208"/>
        <end position="337"/>
    </location>
</feature>
<evidence type="ECO:0000256" key="2">
    <source>
        <dbReference type="ARBA" id="ARBA00022692"/>
    </source>
</evidence>
<comment type="caution">
    <text evidence="7">The sequence shown here is derived from an EMBL/GenBank/DDBJ whole genome shotgun (WGS) entry which is preliminary data.</text>
</comment>
<evidence type="ECO:0000259" key="6">
    <source>
        <dbReference type="Pfam" id="PF04932"/>
    </source>
</evidence>